<dbReference type="OrthoDB" id="10261408at2759"/>
<accession>A0A9P8ZVF7</accession>
<proteinExistence type="predicted"/>
<gene>
    <name evidence="1" type="ORF">BKA67DRAFT_593606</name>
</gene>
<comment type="caution">
    <text evidence="1">The sequence shown here is derived from an EMBL/GenBank/DDBJ whole genome shotgun (WGS) entry which is preliminary data.</text>
</comment>
<dbReference type="RefSeq" id="XP_045956194.1">
    <property type="nucleotide sequence ID" value="XM_046104958.1"/>
</dbReference>
<sequence>MSKNPVTFPGLRSLSLTGLEQSHLLRPIDPASGVSSELQDGMDSDSAVRLFRGPKSPSGSPNKYRELCDDRLANLSVSFWTSVQIPNDLAAKAISMYLETDHPLLGTFEPTQFVGDLVNHQQTSCSPFLANCVLYWGCQMYSAIDKRLNDYAKDFGKESERLWDIVKSSDSSLNMIGAQMLSLAYMGNGKDHKVLKYQLEAVKMGARLGLLGVDRKTAEARLRKLPQSHLVAYSYAAWGVFNWAVLVSIFYRQPGVLHLRFPPTLPIPGTSGQYDPISSHPIVQDALPEYMGYTFPAICEFWQIVREVSLAYFAQGKDPSDNVPLNFAEMKYREILAWAENLPVQITRDSNCPHHVVIFHMWIHATILDIFRPFMKQGYANSQRLRTFSAADSTPDAAFKASVNQLKQLIFDYRSSYESSAYTILWQTALTYLATSVLQDTADPSWRPWFMLCIYGYETLRRPYRVAEAIGGGLLTMTMRDTDITTEDARKILNDLKYRGLTAPVDEEIRATFMGDLNMAIKNPEGARMENLAKAFEEVALLKDYTHGIEDTEMD</sequence>
<evidence type="ECO:0000313" key="2">
    <source>
        <dbReference type="Proteomes" id="UP000758603"/>
    </source>
</evidence>
<dbReference type="Proteomes" id="UP000758603">
    <property type="component" value="Unassembled WGS sequence"/>
</dbReference>
<name>A0A9P8ZVF7_9PEZI</name>
<organism evidence="1 2">
    <name type="scientific">Truncatella angustata</name>
    <dbReference type="NCBI Taxonomy" id="152316"/>
    <lineage>
        <taxon>Eukaryota</taxon>
        <taxon>Fungi</taxon>
        <taxon>Dikarya</taxon>
        <taxon>Ascomycota</taxon>
        <taxon>Pezizomycotina</taxon>
        <taxon>Sordariomycetes</taxon>
        <taxon>Xylariomycetidae</taxon>
        <taxon>Amphisphaeriales</taxon>
        <taxon>Sporocadaceae</taxon>
        <taxon>Truncatella</taxon>
    </lineage>
</organism>
<dbReference type="GeneID" id="70133849"/>
<dbReference type="PANTHER" id="PTHR47256">
    <property type="entry name" value="ZN(II)2CYS6 TRANSCRIPTION FACTOR (EUROFUNG)-RELATED"/>
    <property type="match status" value="1"/>
</dbReference>
<dbReference type="AlphaFoldDB" id="A0A9P8ZVF7"/>
<dbReference type="PANTHER" id="PTHR47256:SF1">
    <property type="entry name" value="ZN(II)2CYS6 TRANSCRIPTION FACTOR (EUROFUNG)"/>
    <property type="match status" value="1"/>
</dbReference>
<protein>
    <submittedName>
        <fullName evidence="1">Uncharacterized protein</fullName>
    </submittedName>
</protein>
<dbReference type="InterPro" id="IPR053187">
    <property type="entry name" value="Notoamide_regulator"/>
</dbReference>
<dbReference type="CDD" id="cd12148">
    <property type="entry name" value="fungal_TF_MHR"/>
    <property type="match status" value="1"/>
</dbReference>
<dbReference type="EMBL" id="JAGPXC010000006">
    <property type="protein sequence ID" value="KAH6651916.1"/>
    <property type="molecule type" value="Genomic_DNA"/>
</dbReference>
<keyword evidence="2" id="KW-1185">Reference proteome</keyword>
<reference evidence="1" key="1">
    <citation type="journal article" date="2021" name="Nat. Commun.">
        <title>Genetic determinants of endophytism in the Arabidopsis root mycobiome.</title>
        <authorList>
            <person name="Mesny F."/>
            <person name="Miyauchi S."/>
            <person name="Thiergart T."/>
            <person name="Pickel B."/>
            <person name="Atanasova L."/>
            <person name="Karlsson M."/>
            <person name="Huettel B."/>
            <person name="Barry K.W."/>
            <person name="Haridas S."/>
            <person name="Chen C."/>
            <person name="Bauer D."/>
            <person name="Andreopoulos W."/>
            <person name="Pangilinan J."/>
            <person name="LaButti K."/>
            <person name="Riley R."/>
            <person name="Lipzen A."/>
            <person name="Clum A."/>
            <person name="Drula E."/>
            <person name="Henrissat B."/>
            <person name="Kohler A."/>
            <person name="Grigoriev I.V."/>
            <person name="Martin F.M."/>
            <person name="Hacquard S."/>
        </authorList>
    </citation>
    <scope>NUCLEOTIDE SEQUENCE</scope>
    <source>
        <strain evidence="1">MPI-SDFR-AT-0073</strain>
    </source>
</reference>
<evidence type="ECO:0000313" key="1">
    <source>
        <dbReference type="EMBL" id="KAH6651916.1"/>
    </source>
</evidence>